<dbReference type="Proteomes" id="UP001303614">
    <property type="component" value="Unassembled WGS sequence"/>
</dbReference>
<proteinExistence type="predicted"/>
<name>A0ABU5PZ89_9XANT</name>
<sequence>MILIYAVEKRPVTEGCGFVTDFCLICRAAQAFEVQRVGLAWSMSGVRLGKTT</sequence>
<protein>
    <submittedName>
        <fullName evidence="1">Uncharacterized protein</fullName>
    </submittedName>
</protein>
<organism evidence="1 2">
    <name type="scientific">Xanthomonas floridensis</name>
    <dbReference type="NCBI Taxonomy" id="1843580"/>
    <lineage>
        <taxon>Bacteria</taxon>
        <taxon>Pseudomonadati</taxon>
        <taxon>Pseudomonadota</taxon>
        <taxon>Gammaproteobacteria</taxon>
        <taxon>Lysobacterales</taxon>
        <taxon>Lysobacteraceae</taxon>
        <taxon>Xanthomonas</taxon>
    </lineage>
</organism>
<gene>
    <name evidence="1" type="ORF">VB146_13930</name>
</gene>
<dbReference type="RefSeq" id="WP_323209908.1">
    <property type="nucleotide sequence ID" value="NZ_JAYFSO010000017.1"/>
</dbReference>
<keyword evidence="2" id="KW-1185">Reference proteome</keyword>
<accession>A0ABU5PZ89</accession>
<evidence type="ECO:0000313" key="1">
    <source>
        <dbReference type="EMBL" id="MEA5124930.1"/>
    </source>
</evidence>
<reference evidence="1 2" key="1">
    <citation type="submission" date="2023-12" db="EMBL/GenBank/DDBJ databases">
        <title>Genome sequencing of Xanthomonas floridensis.</title>
        <authorList>
            <person name="Greer S."/>
            <person name="Harrison J."/>
            <person name="Grant M."/>
            <person name="Vicente J."/>
            <person name="Studholme D."/>
        </authorList>
    </citation>
    <scope>NUCLEOTIDE SEQUENCE [LARGE SCALE GENOMIC DNA]</scope>
    <source>
        <strain evidence="1 2">WHRI 8848</strain>
    </source>
</reference>
<evidence type="ECO:0000313" key="2">
    <source>
        <dbReference type="Proteomes" id="UP001303614"/>
    </source>
</evidence>
<dbReference type="EMBL" id="JAYFSO010000017">
    <property type="protein sequence ID" value="MEA5124930.1"/>
    <property type="molecule type" value="Genomic_DNA"/>
</dbReference>
<comment type="caution">
    <text evidence="1">The sequence shown here is derived from an EMBL/GenBank/DDBJ whole genome shotgun (WGS) entry which is preliminary data.</text>
</comment>